<feature type="transmembrane region" description="Helical" evidence="6">
    <location>
        <begin position="86"/>
        <end position="106"/>
    </location>
</feature>
<feature type="transmembrane region" description="Helical" evidence="6">
    <location>
        <begin position="389"/>
        <end position="407"/>
    </location>
</feature>
<dbReference type="PANTHER" id="PTHR30250:SF11">
    <property type="entry name" value="O-ANTIGEN TRANSPORTER-RELATED"/>
    <property type="match status" value="1"/>
</dbReference>
<name>A0A2K9PQP8_9FLAO</name>
<evidence type="ECO:0000256" key="5">
    <source>
        <dbReference type="ARBA" id="ARBA00023136"/>
    </source>
</evidence>
<feature type="transmembrane region" description="Helical" evidence="6">
    <location>
        <begin position="9"/>
        <end position="29"/>
    </location>
</feature>
<evidence type="ECO:0000256" key="3">
    <source>
        <dbReference type="ARBA" id="ARBA00022692"/>
    </source>
</evidence>
<feature type="transmembrane region" description="Helical" evidence="6">
    <location>
        <begin position="296"/>
        <end position="322"/>
    </location>
</feature>
<dbReference type="PANTHER" id="PTHR30250">
    <property type="entry name" value="PST FAMILY PREDICTED COLANIC ACID TRANSPORTER"/>
    <property type="match status" value="1"/>
</dbReference>
<evidence type="ECO:0000256" key="6">
    <source>
        <dbReference type="SAM" id="Phobius"/>
    </source>
</evidence>
<keyword evidence="8" id="KW-1185">Reference proteome</keyword>
<keyword evidence="2" id="KW-1003">Cell membrane</keyword>
<dbReference type="Proteomes" id="UP000235826">
    <property type="component" value="Chromosome"/>
</dbReference>
<feature type="transmembrane region" description="Helical" evidence="6">
    <location>
        <begin position="328"/>
        <end position="348"/>
    </location>
</feature>
<comment type="subcellular location">
    <subcellularLocation>
        <location evidence="1">Cell membrane</location>
        <topology evidence="1">Multi-pass membrane protein</topology>
    </subcellularLocation>
</comment>
<dbReference type="KEGG" id="fek:C1H87_12005"/>
<gene>
    <name evidence="7" type="ORF">C1H87_12005</name>
</gene>
<dbReference type="AlphaFoldDB" id="A0A2K9PQP8"/>
<keyword evidence="5 6" id="KW-0472">Membrane</keyword>
<evidence type="ECO:0000256" key="2">
    <source>
        <dbReference type="ARBA" id="ARBA00022475"/>
    </source>
</evidence>
<sequence length="420" mass="48702">MFLKLKKKGFFHLIISNYSVQFIVFGSHLLVAKIMTPSDVGIIKTIETFINMAIVLGGGGAIFALLKIIPENKDKELRNYSLRFAIKYVVVFSITIFIAFNLLAYFEVISKNRELVFWFYQYSFIIVPSVVVMLLIRYYQAIDLFKRISGVILVLKFSSALFVLTLTYFFFIRGYVLSMVITTIIVMLSLIYDIRKTIFISHISKDYIEIKKRIIALSKTAFFAQIIDQFKLHSGFFIANYVLFDRIMFGHYAFALIIIQGLNIVSTSVQQFIIPKMSEVSSDIPLFFDKLSKFELKFILISTLIFAVTQLVFPICIGMVFGSKYNESILLLRIMLIGWYIQSFYALKGIYFLSLGKMKYVSYASFLIFLISVPLMYWLNVRFEAKGAAFAYVLQNVISYLVLSFFVKNLYKTYRRHTID</sequence>
<dbReference type="GO" id="GO:0005886">
    <property type="term" value="C:plasma membrane"/>
    <property type="evidence" value="ECO:0007669"/>
    <property type="project" value="UniProtKB-SubCell"/>
</dbReference>
<feature type="transmembrane region" description="Helical" evidence="6">
    <location>
        <begin position="252"/>
        <end position="275"/>
    </location>
</feature>
<accession>A0A2K9PQP8</accession>
<evidence type="ECO:0000313" key="7">
    <source>
        <dbReference type="EMBL" id="AUP79392.1"/>
    </source>
</evidence>
<feature type="transmembrane region" description="Helical" evidence="6">
    <location>
        <begin position="214"/>
        <end position="232"/>
    </location>
</feature>
<proteinExistence type="predicted"/>
<feature type="transmembrane region" description="Helical" evidence="6">
    <location>
        <begin position="175"/>
        <end position="194"/>
    </location>
</feature>
<evidence type="ECO:0000256" key="4">
    <source>
        <dbReference type="ARBA" id="ARBA00022989"/>
    </source>
</evidence>
<feature type="transmembrane region" description="Helical" evidence="6">
    <location>
        <begin position="49"/>
        <end position="66"/>
    </location>
</feature>
<feature type="transmembrane region" description="Helical" evidence="6">
    <location>
        <begin position="148"/>
        <end position="169"/>
    </location>
</feature>
<feature type="transmembrane region" description="Helical" evidence="6">
    <location>
        <begin position="360"/>
        <end position="377"/>
    </location>
</feature>
<evidence type="ECO:0000256" key="1">
    <source>
        <dbReference type="ARBA" id="ARBA00004651"/>
    </source>
</evidence>
<evidence type="ECO:0000313" key="8">
    <source>
        <dbReference type="Proteomes" id="UP000235826"/>
    </source>
</evidence>
<dbReference type="EMBL" id="CP025791">
    <property type="protein sequence ID" value="AUP79392.1"/>
    <property type="molecule type" value="Genomic_DNA"/>
</dbReference>
<dbReference type="InterPro" id="IPR050833">
    <property type="entry name" value="Poly_Biosynth_Transport"/>
</dbReference>
<organism evidence="7 8">
    <name type="scientific">Flavivirga eckloniae</name>
    <dbReference type="NCBI Taxonomy" id="1803846"/>
    <lineage>
        <taxon>Bacteria</taxon>
        <taxon>Pseudomonadati</taxon>
        <taxon>Bacteroidota</taxon>
        <taxon>Flavobacteriia</taxon>
        <taxon>Flavobacteriales</taxon>
        <taxon>Flavobacteriaceae</taxon>
        <taxon>Flavivirga</taxon>
    </lineage>
</organism>
<keyword evidence="4 6" id="KW-1133">Transmembrane helix</keyword>
<keyword evidence="3 6" id="KW-0812">Transmembrane</keyword>
<reference evidence="7 8" key="1">
    <citation type="submission" date="2018-01" db="EMBL/GenBank/DDBJ databases">
        <title>Complete genome sequence of Flavivirga eckloniae ECD14 isolated from seaweed Ecklonia cava.</title>
        <authorList>
            <person name="Lee J.H."/>
            <person name="Baik K.S."/>
            <person name="Seong C.N."/>
        </authorList>
    </citation>
    <scope>NUCLEOTIDE SEQUENCE [LARGE SCALE GENOMIC DNA]</scope>
    <source>
        <strain evidence="7 8">ECD14</strain>
    </source>
</reference>
<evidence type="ECO:0008006" key="9">
    <source>
        <dbReference type="Google" id="ProtNLM"/>
    </source>
</evidence>
<feature type="transmembrane region" description="Helical" evidence="6">
    <location>
        <begin position="118"/>
        <end position="136"/>
    </location>
</feature>
<protein>
    <recommendedName>
        <fullName evidence="9">Polysaccharide biosynthesis protein C-terminal domain-containing protein</fullName>
    </recommendedName>
</protein>